<evidence type="ECO:0000256" key="3">
    <source>
        <dbReference type="ARBA" id="ARBA00022491"/>
    </source>
</evidence>
<dbReference type="OrthoDB" id="20828at2759"/>
<dbReference type="GO" id="GO:0016592">
    <property type="term" value="C:mediator complex"/>
    <property type="evidence" value="ECO:0007669"/>
    <property type="project" value="InterPro"/>
</dbReference>
<keyword evidence="11" id="KW-1185">Reference proteome</keyword>
<feature type="region of interest" description="Disordered" evidence="8">
    <location>
        <begin position="1732"/>
        <end position="1836"/>
    </location>
</feature>
<evidence type="ECO:0000256" key="6">
    <source>
        <dbReference type="ARBA" id="ARBA00023163"/>
    </source>
</evidence>
<dbReference type="SMART" id="SM01281">
    <property type="entry name" value="Med12"/>
    <property type="match status" value="1"/>
</dbReference>
<evidence type="ECO:0000256" key="8">
    <source>
        <dbReference type="SAM" id="MobiDB-lite"/>
    </source>
</evidence>
<proteinExistence type="inferred from homology"/>
<dbReference type="InterPro" id="IPR019035">
    <property type="entry name" value="Mediator_Med12"/>
</dbReference>
<dbReference type="InterPro" id="IPR021990">
    <property type="entry name" value="Mediator_Med12_LCEWAV"/>
</dbReference>
<reference evidence="10 11" key="1">
    <citation type="journal article" date="2017" name="Nat. Ecol. Evol.">
        <title>Scallop genome provides insights into evolution of bilaterian karyotype and development.</title>
        <authorList>
            <person name="Wang S."/>
            <person name="Zhang J."/>
            <person name="Jiao W."/>
            <person name="Li J."/>
            <person name="Xun X."/>
            <person name="Sun Y."/>
            <person name="Guo X."/>
            <person name="Huan P."/>
            <person name="Dong B."/>
            <person name="Zhang L."/>
            <person name="Hu X."/>
            <person name="Sun X."/>
            <person name="Wang J."/>
            <person name="Zhao C."/>
            <person name="Wang Y."/>
            <person name="Wang D."/>
            <person name="Huang X."/>
            <person name="Wang R."/>
            <person name="Lv J."/>
            <person name="Li Y."/>
            <person name="Zhang Z."/>
            <person name="Liu B."/>
            <person name="Lu W."/>
            <person name="Hui Y."/>
            <person name="Liang J."/>
            <person name="Zhou Z."/>
            <person name="Hou R."/>
            <person name="Li X."/>
            <person name="Liu Y."/>
            <person name="Li H."/>
            <person name="Ning X."/>
            <person name="Lin Y."/>
            <person name="Zhao L."/>
            <person name="Xing Q."/>
            <person name="Dou J."/>
            <person name="Li Y."/>
            <person name="Mao J."/>
            <person name="Guo H."/>
            <person name="Dou H."/>
            <person name="Li T."/>
            <person name="Mu C."/>
            <person name="Jiang W."/>
            <person name="Fu Q."/>
            <person name="Fu X."/>
            <person name="Miao Y."/>
            <person name="Liu J."/>
            <person name="Yu Q."/>
            <person name="Li R."/>
            <person name="Liao H."/>
            <person name="Li X."/>
            <person name="Kong Y."/>
            <person name="Jiang Z."/>
            <person name="Chourrout D."/>
            <person name="Li R."/>
            <person name="Bao Z."/>
        </authorList>
    </citation>
    <scope>NUCLEOTIDE SEQUENCE [LARGE SCALE GENOMIC DNA]</scope>
    <source>
        <strain evidence="10 11">PY_sf001</strain>
    </source>
</reference>
<feature type="region of interest" description="Disordered" evidence="8">
    <location>
        <begin position="689"/>
        <end position="709"/>
    </location>
</feature>
<accession>A0A210PWM4</accession>
<keyword evidence="3" id="KW-0678">Repressor</keyword>
<dbReference type="Pfam" id="PF12145">
    <property type="entry name" value="Med12-LCEWAV"/>
    <property type="match status" value="1"/>
</dbReference>
<organism evidence="10 11">
    <name type="scientific">Mizuhopecten yessoensis</name>
    <name type="common">Japanese scallop</name>
    <name type="synonym">Patinopecten yessoensis</name>
    <dbReference type="NCBI Taxonomy" id="6573"/>
    <lineage>
        <taxon>Eukaryota</taxon>
        <taxon>Metazoa</taxon>
        <taxon>Spiralia</taxon>
        <taxon>Lophotrochozoa</taxon>
        <taxon>Mollusca</taxon>
        <taxon>Bivalvia</taxon>
        <taxon>Autobranchia</taxon>
        <taxon>Pteriomorphia</taxon>
        <taxon>Pectinida</taxon>
        <taxon>Pectinoidea</taxon>
        <taxon>Pectinidae</taxon>
        <taxon>Mizuhopecten</taxon>
    </lineage>
</organism>
<comment type="subcellular location">
    <subcellularLocation>
        <location evidence="1">Nucleus</location>
    </subcellularLocation>
</comment>
<feature type="compositionally biased region" description="Basic and acidic residues" evidence="8">
    <location>
        <begin position="1747"/>
        <end position="1764"/>
    </location>
</feature>
<dbReference type="PANTHER" id="PTHR46007:SF11">
    <property type="entry name" value="MEDIATOR OF RNA POLYMERASE II TRANSCRIPTION SUBUNIT 12"/>
    <property type="match status" value="1"/>
</dbReference>
<gene>
    <name evidence="10" type="ORF">KP79_PYT20228</name>
</gene>
<feature type="region of interest" description="Disordered" evidence="8">
    <location>
        <begin position="1403"/>
        <end position="1423"/>
    </location>
</feature>
<dbReference type="InterPro" id="IPR051647">
    <property type="entry name" value="Mediator_comp_sub12"/>
</dbReference>
<comment type="similarity">
    <text evidence="2">Belongs to the Mediator complex subunit 12 family.</text>
</comment>
<evidence type="ECO:0000256" key="4">
    <source>
        <dbReference type="ARBA" id="ARBA00023015"/>
    </source>
</evidence>
<evidence type="ECO:0000313" key="11">
    <source>
        <dbReference type="Proteomes" id="UP000242188"/>
    </source>
</evidence>
<evidence type="ECO:0000259" key="9">
    <source>
        <dbReference type="SMART" id="SM01281"/>
    </source>
</evidence>
<comment type="caution">
    <text evidence="10">The sequence shown here is derived from an EMBL/GenBank/DDBJ whole genome shotgun (WGS) entry which is preliminary data.</text>
</comment>
<feature type="region of interest" description="Disordered" evidence="8">
    <location>
        <begin position="1"/>
        <end position="39"/>
    </location>
</feature>
<feature type="compositionally biased region" description="Basic residues" evidence="8">
    <location>
        <begin position="1765"/>
        <end position="1776"/>
    </location>
</feature>
<evidence type="ECO:0000313" key="10">
    <source>
        <dbReference type="EMBL" id="OWF40875.1"/>
    </source>
</evidence>
<dbReference type="PANTHER" id="PTHR46007">
    <property type="entry name" value="MEDIATOR OF RNA POLYMERASE II TRANSCRIPTION SUBUNIT 12"/>
    <property type="match status" value="1"/>
</dbReference>
<keyword evidence="6" id="KW-0804">Transcription</keyword>
<evidence type="ECO:0000256" key="2">
    <source>
        <dbReference type="ARBA" id="ARBA00010289"/>
    </source>
</evidence>
<dbReference type="EMBL" id="NEDP02005440">
    <property type="protein sequence ID" value="OWF40875.1"/>
    <property type="molecule type" value="Genomic_DNA"/>
</dbReference>
<evidence type="ECO:0000256" key="7">
    <source>
        <dbReference type="ARBA" id="ARBA00023242"/>
    </source>
</evidence>
<dbReference type="STRING" id="6573.A0A210PWM4"/>
<feature type="domain" description="Mediator complex subunit Med12" evidence="9">
    <location>
        <begin position="97"/>
        <end position="156"/>
    </location>
</feature>
<dbReference type="Pfam" id="PF09497">
    <property type="entry name" value="Med12"/>
    <property type="match status" value="1"/>
</dbReference>
<feature type="compositionally biased region" description="Polar residues" evidence="8">
    <location>
        <begin position="1403"/>
        <end position="1422"/>
    </location>
</feature>
<dbReference type="GO" id="GO:0045944">
    <property type="term" value="P:positive regulation of transcription by RNA polymerase II"/>
    <property type="evidence" value="ECO:0007669"/>
    <property type="project" value="TreeGrafter"/>
</dbReference>
<evidence type="ECO:0000256" key="5">
    <source>
        <dbReference type="ARBA" id="ARBA00023159"/>
    </source>
</evidence>
<dbReference type="Proteomes" id="UP000242188">
    <property type="component" value="Unassembled WGS sequence"/>
</dbReference>
<evidence type="ECO:0000256" key="1">
    <source>
        <dbReference type="ARBA" id="ARBA00004123"/>
    </source>
</evidence>
<keyword evidence="7" id="KW-0539">Nucleus</keyword>
<name>A0A210PWM4_MIZYE</name>
<feature type="compositionally biased region" description="Low complexity" evidence="8">
    <location>
        <begin position="1803"/>
        <end position="1827"/>
    </location>
</feature>
<sequence length="2048" mass="229316">MSAYPSQEFRPLKKPKLGPPDVYPQDPKQKEDELTSASVKHGFINSQTFGDEYGSARRENISQEQFGTEFISVLEKKKEVNTFQDTSKKKQCPTKDNFWPAAKNKNAMEAWFKDLEGNKSLFQLGKKVPTFNKRDELFSTLCEFSLPMMKAAWMVKMTAAYNTAMQESKIKKRQMVDQSVDWCQSLTKFMRDQIQKIQDPYHGTTGGPTGFLTVSTNTNVQVDLDLAIKQWHYSCKLARHMYDEGLLDRNEFLTWLIDLLEKLKQTEDTVLKLVMAQVLQYLDEVTMSVLLSRRLAYFAAKKIAQLCGDSGGASPQTQSPMVNSVGTAITPASGNMAMPQNPLAAVFSQYNNCPQHRGIILSLSATLQVITLLCPTSLIWNTLGDNKTTSSVLCGSALDHLPCAPSSLPMPPGPENPQIRAQIRAVENQLKMRGRAAEVRWSSDKCQQSTRGFTISKRLEVLDMLDRHNFDKVDSNNSLDTLYNKVFSINQAKEGIEPMVADEPIIHLLIDWAVSTQRTGNYRAVVVAKLMEKRQNELRTEKFGDSDIIDDKDSLGSDAMVPSGLPAFQGLLMSFLDERAPVLDDNPSDDCRQGFANLIQLFCELIRHDVFSHDAYMCTLISRGDLSSPTTVPQLGVDSMDLSSIKSLTESIKQEVMHQDDIKVDMDINTMDSDYVMLFDYVKEEQKASPEEPASVKSVKSEKDQPIPSVGGHTHAGMEALQQPKGPSRHMIYAQHFPIPKDAVHECNQRGIVMYGVGKARDDARHYVKKISKETLKLFSKKNCVDTGSGDLGKVKKRKEKEPGDTSLVAVVTNFDQIFEGIFGKYQKLSYFDQHAVTAQCTDAVLEQINSFTMGNSSYLPLVDNISYLFDLMEYSLNIYGLLEFSVKLLKELGMVEHTLSSQTSSLAGNYTTFLCLCIVGVFRKYHPYLLVSQDLIIQAFEGLIGAVKDVYNPAVCTSAERCILVYLYNAYTSCSYLRDKKSEMFSNSFKKIKMTLYADINPSASNLLWDPTFMMDFMASVKSQPDTSLTKQLYDNPANRYSFVCNAMLNICNSQKVDRLNSISVLCAELTARCNSLSSEWLGVLQALCCSSNHSCGFIDVLTQVDVGDMSIHDSLAVFTAILIARHCFSLQDLVVHVVLPSLLAAKPSASGDQDAEPGARLTCHILLKLFKTSEGPLSWKNQPMYNRAPSNIKASCDRHLLAAAHDSITVGPVLAVLKAMLMLSDQTTDEVKSKAGACNKKEEKGDIISTLLNSLEDDDDDNMMFGTSQSKGGIESAGLSEFAKHALKEMCAQDWVQEKFLKNPESVLSSDLLLDPMLSNKQAQQLLQMICYPHGIPNQVEGSEPDNKQVIQRILQTLDQWGLRVSLLELQLMLKQATTQSDTNCILENVARGSIDLFHQQTESNRGITDNDSMSQQANRSESDGVWMVGPLISKLQGVQGRVLKLAAQVLETGNNFLSKGKFDKERNLRSKSLLGHQPFLSLVLTCLKGQDEQREGLLCSLLNQLEKFINNCKEALDKTPDEFKVRQTIHEALQLRLSLVGGMFDTIQRNTTNTIDWGILLLQLVTNGIVDAQSNNELFTIILDMLTVLIYGTLITEGPEKEENKRTYLNLIKKLRREIGDKNSDSMDKIRQLLPLPKRWYEVITCEPHGTQMDNKGNKYNGFGKKEGLQVSKKEKISPWEVIEGYKNPPPLSWPYFCAVKLERKPLKYEEQHRMMLFHTHSLRQPLNHYLDPPVLPPEDLEPPPEKVEEKVKEQTEAHPEKQRKKPSKRRNPRPASNTFTPTPVPRLNYPDSTGMYSTPHPSWSYSHPQPQQSSFYPQQQMPQGPRFTQPSQYGPKQALQTLIRGRNNSSTSNYPQNMQHIHIMNKQMLQRQVRQQLRQTFQNHRGMPDSQGMFPNQMQPGGMQSMNQTQMGMSSNFGTSYGMQPQSSGTVIEPGPPGAGMMSQQGYNQSYQGSQTSGMMPGMGNQPNYMAGPQAPQGAPVGQSHFNTTSRLQHGMSNSSMQNPSSTISGMTSGMAGYNQMASSGPSQHQFCVLYDSSRPEMTN</sequence>
<dbReference type="GO" id="GO:0003713">
    <property type="term" value="F:transcription coactivator activity"/>
    <property type="evidence" value="ECO:0007669"/>
    <property type="project" value="TreeGrafter"/>
</dbReference>
<keyword evidence="4" id="KW-0805">Transcription regulation</keyword>
<protein>
    <submittedName>
        <fullName evidence="10">Mediator of RNA polymerase II transcription subunit 12-like protein</fullName>
    </submittedName>
</protein>
<keyword evidence="5" id="KW-0010">Activator</keyword>